<dbReference type="EMBL" id="LSSN01000359">
    <property type="protein sequence ID" value="OMJ24355.1"/>
    <property type="molecule type" value="Genomic_DNA"/>
</dbReference>
<proteinExistence type="predicted"/>
<dbReference type="OrthoDB" id="10407862at2759"/>
<evidence type="ECO:0000313" key="2">
    <source>
        <dbReference type="Proteomes" id="UP000187283"/>
    </source>
</evidence>
<evidence type="ECO:0000313" key="1">
    <source>
        <dbReference type="EMBL" id="OMJ24355.1"/>
    </source>
</evidence>
<dbReference type="AlphaFoldDB" id="A0A1R1YC15"/>
<keyword evidence="2" id="KW-1185">Reference proteome</keyword>
<protein>
    <submittedName>
        <fullName evidence="1">Uncharacterized protein</fullName>
    </submittedName>
</protein>
<comment type="caution">
    <text evidence="1">The sequence shown here is derived from an EMBL/GenBank/DDBJ whole genome shotgun (WGS) entry which is preliminary data.</text>
</comment>
<sequence length="94" mass="10294">MLKFDQNACDTIFSAGTPEVAAKVAPIARALGVGVFWRRSINLDRFFICLVILSTDRGLFLSLVFLKSAFIIKPLLFVCGVGHNSVATIDLYTV</sequence>
<organism evidence="1 2">
    <name type="scientific">Smittium culicis</name>
    <dbReference type="NCBI Taxonomy" id="133412"/>
    <lineage>
        <taxon>Eukaryota</taxon>
        <taxon>Fungi</taxon>
        <taxon>Fungi incertae sedis</taxon>
        <taxon>Zoopagomycota</taxon>
        <taxon>Kickxellomycotina</taxon>
        <taxon>Harpellomycetes</taxon>
        <taxon>Harpellales</taxon>
        <taxon>Legeriomycetaceae</taxon>
        <taxon>Smittium</taxon>
    </lineage>
</organism>
<name>A0A1R1YC15_9FUNG</name>
<reference evidence="1 2" key="1">
    <citation type="submission" date="2017-01" db="EMBL/GenBank/DDBJ databases">
        <authorList>
            <person name="Mah S.A."/>
            <person name="Swanson W.J."/>
            <person name="Moy G.W."/>
            <person name="Vacquier V.D."/>
        </authorList>
    </citation>
    <scope>NUCLEOTIDE SEQUENCE [LARGE SCALE GENOMIC DNA]</scope>
    <source>
        <strain evidence="1 2">GSMNP</strain>
    </source>
</reference>
<gene>
    <name evidence="1" type="ORF">AYI70_g1642</name>
</gene>
<dbReference type="Proteomes" id="UP000187283">
    <property type="component" value="Unassembled WGS sequence"/>
</dbReference>
<accession>A0A1R1YC15</accession>